<feature type="transmembrane region" description="Helical" evidence="6">
    <location>
        <begin position="193"/>
        <end position="213"/>
    </location>
</feature>
<protein>
    <submittedName>
        <fullName evidence="7">Putative Zinc uptake transporter, permease protein</fullName>
    </submittedName>
</protein>
<dbReference type="GO" id="GO:0055085">
    <property type="term" value="P:transmembrane transport"/>
    <property type="evidence" value="ECO:0007669"/>
    <property type="project" value="InterPro"/>
</dbReference>
<accession>A0A060HIH5</accession>
<comment type="similarity">
    <text evidence="2">Belongs to the ABC-3 integral membrane protein family.</text>
</comment>
<sequence>MVLEILQAGFMQRALVAGIAVALICSVVGLFLVLRRHSLFGDALSHMAFGGIAVGMFTQVYPLWTALIVSILGALGMTKLRQSTKISPDASVAVLLSSGLALGIVLIGLSGGFSVDLFSFLFGSILLVSFDDTAMILALAAGILAVMALLYRKLMYIAFNEEQAKVSGLAVNMLNYAFIVVASVTVIASIRLVGILLISSLIVIPNIAAMMLGKSFKKTIIISAAISVASVITGIFASYFANLPPGGTIVLTTIFMLLGIMGAKYAARKAKTVQTAVAENTSEPGR</sequence>
<evidence type="ECO:0000313" key="8">
    <source>
        <dbReference type="Proteomes" id="UP000027093"/>
    </source>
</evidence>
<dbReference type="PANTHER" id="PTHR30477">
    <property type="entry name" value="ABC-TRANSPORTER METAL-BINDING PROTEIN"/>
    <property type="match status" value="1"/>
</dbReference>
<feature type="transmembrane region" description="Helical" evidence="6">
    <location>
        <begin position="166"/>
        <end position="187"/>
    </location>
</feature>
<dbReference type="SUPFAM" id="SSF81345">
    <property type="entry name" value="ABC transporter involved in vitamin B12 uptake, BtuC"/>
    <property type="match status" value="1"/>
</dbReference>
<feature type="transmembrane region" description="Helical" evidence="6">
    <location>
        <begin position="92"/>
        <end position="113"/>
    </location>
</feature>
<comment type="subcellular location">
    <subcellularLocation>
        <location evidence="1">Membrane</location>
        <topology evidence="1">Multi-pass membrane protein</topology>
    </subcellularLocation>
</comment>
<feature type="transmembrane region" description="Helical" evidence="6">
    <location>
        <begin position="133"/>
        <end position="154"/>
    </location>
</feature>
<dbReference type="PANTHER" id="PTHR30477:SF0">
    <property type="entry name" value="METAL TRANSPORT SYSTEM MEMBRANE PROTEIN TM_0125-RELATED"/>
    <property type="match status" value="1"/>
</dbReference>
<evidence type="ECO:0000256" key="4">
    <source>
        <dbReference type="ARBA" id="ARBA00022989"/>
    </source>
</evidence>
<reference evidence="7 8" key="1">
    <citation type="journal article" date="2014" name="Int. J. Syst. Evol. Microbiol.">
        <title>Nitrososphaera viennensis gen. nov., sp. nov., an aerobic and mesophilic, ammonia-oxidizing archaeon from soil and a member of the archaeal phylum Thaumarchaeota.</title>
        <authorList>
            <person name="Stieglmeier M."/>
            <person name="Klingl A."/>
            <person name="Alves R.J."/>
            <person name="Rittmann S.K."/>
            <person name="Melcher M."/>
            <person name="Leisch N."/>
            <person name="Schleper C."/>
        </authorList>
    </citation>
    <scope>NUCLEOTIDE SEQUENCE [LARGE SCALE GENOMIC DNA]</scope>
    <source>
        <strain evidence="7">EN76</strain>
    </source>
</reference>
<evidence type="ECO:0000313" key="7">
    <source>
        <dbReference type="EMBL" id="AIC16364.1"/>
    </source>
</evidence>
<keyword evidence="3 6" id="KW-0812">Transmembrane</keyword>
<organism evidence="7 8">
    <name type="scientific">Nitrososphaera viennensis EN76</name>
    <dbReference type="NCBI Taxonomy" id="926571"/>
    <lineage>
        <taxon>Archaea</taxon>
        <taxon>Nitrososphaerota</taxon>
        <taxon>Nitrososphaeria</taxon>
        <taxon>Nitrososphaerales</taxon>
        <taxon>Nitrososphaeraceae</taxon>
        <taxon>Nitrososphaera</taxon>
    </lineage>
</organism>
<proteinExistence type="inferred from homology"/>
<dbReference type="CDD" id="cd06550">
    <property type="entry name" value="TM_ABC_iron-siderophores_like"/>
    <property type="match status" value="1"/>
</dbReference>
<dbReference type="KEGG" id="nvn:NVIE_021030"/>
<evidence type="ECO:0000256" key="6">
    <source>
        <dbReference type="SAM" id="Phobius"/>
    </source>
</evidence>
<dbReference type="RefSeq" id="WP_227717343.1">
    <property type="nucleotide sequence ID" value="NZ_CP007536.1"/>
</dbReference>
<dbReference type="GO" id="GO:0043190">
    <property type="term" value="C:ATP-binding cassette (ABC) transporter complex"/>
    <property type="evidence" value="ECO:0007669"/>
    <property type="project" value="InterPro"/>
</dbReference>
<feature type="transmembrane region" description="Helical" evidence="6">
    <location>
        <begin position="220"/>
        <end position="241"/>
    </location>
</feature>
<dbReference type="Gene3D" id="1.10.3470.10">
    <property type="entry name" value="ABC transporter involved in vitamin B12 uptake, BtuC"/>
    <property type="match status" value="1"/>
</dbReference>
<feature type="transmembrane region" description="Helical" evidence="6">
    <location>
        <begin position="14"/>
        <end position="34"/>
    </location>
</feature>
<feature type="transmembrane region" description="Helical" evidence="6">
    <location>
        <begin position="247"/>
        <end position="267"/>
    </location>
</feature>
<keyword evidence="8" id="KW-1185">Reference proteome</keyword>
<evidence type="ECO:0000256" key="2">
    <source>
        <dbReference type="ARBA" id="ARBA00008034"/>
    </source>
</evidence>
<gene>
    <name evidence="7" type="ORF">NVIE_021030</name>
</gene>
<dbReference type="Pfam" id="PF00950">
    <property type="entry name" value="ABC-3"/>
    <property type="match status" value="1"/>
</dbReference>
<dbReference type="InterPro" id="IPR001626">
    <property type="entry name" value="ABC_TroCD"/>
</dbReference>
<dbReference type="AlphaFoldDB" id="A0A060HIH5"/>
<dbReference type="GeneID" id="74947346"/>
<evidence type="ECO:0000256" key="5">
    <source>
        <dbReference type="ARBA" id="ARBA00023136"/>
    </source>
</evidence>
<keyword evidence="4 6" id="KW-1133">Transmembrane helix</keyword>
<dbReference type="HOGENOM" id="CLU_028808_3_1_2"/>
<dbReference type="InterPro" id="IPR037294">
    <property type="entry name" value="ABC_BtuC-like"/>
</dbReference>
<keyword evidence="5 6" id="KW-0472">Membrane</keyword>
<dbReference type="STRING" id="926571.NVIE_021030"/>
<dbReference type="EMBL" id="CP007536">
    <property type="protein sequence ID" value="AIC16364.1"/>
    <property type="molecule type" value="Genomic_DNA"/>
</dbReference>
<name>A0A060HIH5_9ARCH</name>
<evidence type="ECO:0000256" key="1">
    <source>
        <dbReference type="ARBA" id="ARBA00004141"/>
    </source>
</evidence>
<evidence type="ECO:0000256" key="3">
    <source>
        <dbReference type="ARBA" id="ARBA00022692"/>
    </source>
</evidence>
<dbReference type="Proteomes" id="UP000027093">
    <property type="component" value="Chromosome"/>
</dbReference>